<dbReference type="Proteomes" id="UP001162741">
    <property type="component" value="Chromosome"/>
</dbReference>
<organism evidence="2 3">
    <name type="scientific">Chitinophaga horti</name>
    <dbReference type="NCBI Taxonomy" id="2920382"/>
    <lineage>
        <taxon>Bacteria</taxon>
        <taxon>Pseudomonadati</taxon>
        <taxon>Bacteroidota</taxon>
        <taxon>Chitinophagia</taxon>
        <taxon>Chitinophagales</taxon>
        <taxon>Chitinophagaceae</taxon>
        <taxon>Chitinophaga</taxon>
    </lineage>
</organism>
<feature type="domain" description="PKD" evidence="1">
    <location>
        <begin position="42"/>
        <end position="115"/>
    </location>
</feature>
<dbReference type="RefSeq" id="WP_264283157.1">
    <property type="nucleotide sequence ID" value="NZ_CP107006.1"/>
</dbReference>
<sequence>MKKYCFLILTAFGFWACNKEEGQSGDTVIREVVFEGEREEISAGDSIRFKDFSTGYVNKWKWTFKGGTPSSSVLSSPTVRYDTPGVYEVTLEVMNKFTSKTLTKTEYIKVDYNRVKADFSKKADVYFTNETASFRDTSTGKPTSWEWEFVPVKGGATVRSNLQHPSLVFTDTGYYDVTLTASNPQYSDKVTKTSFIRILDAAAINADFGAVQAATYAGGEVALRDMSVGNVNTWEWNITGPETHTSTAQHPVVKLMLPGRYKVSLKVTNPYNSSVKEKENFLFVAPAADLAAFFSFNGNHADIGPDAIATSTVGGGVSFGEADRWGIAGHTATFNGASGVIAANHAATNFGTGNFTIACWVKTSSAARMMIWQESGKTGTNDNQTWIRIGDNATDRITRFDVEDNTGSTFVNLAAAVGRLSDGAWHQVVCVREGTATTVYIDGTRRGGATANGLKNVSNDQDFKIGFQEGATANSNFYNGNIDDLLIYRRALTPAEVLALFNL</sequence>
<gene>
    <name evidence="2" type="ORF">MKQ68_09940</name>
</gene>
<dbReference type="Gene3D" id="2.60.40.10">
    <property type="entry name" value="Immunoglobulins"/>
    <property type="match status" value="3"/>
</dbReference>
<dbReference type="Pfam" id="PF13385">
    <property type="entry name" value="Laminin_G_3"/>
    <property type="match status" value="1"/>
</dbReference>
<evidence type="ECO:0000259" key="1">
    <source>
        <dbReference type="PROSITE" id="PS50093"/>
    </source>
</evidence>
<dbReference type="InterPro" id="IPR013783">
    <property type="entry name" value="Ig-like_fold"/>
</dbReference>
<dbReference type="InterPro" id="IPR000601">
    <property type="entry name" value="PKD_dom"/>
</dbReference>
<accession>A0ABY6J6U8</accession>
<evidence type="ECO:0000313" key="2">
    <source>
        <dbReference type="EMBL" id="UYQ95418.1"/>
    </source>
</evidence>
<dbReference type="SUPFAM" id="SSF49899">
    <property type="entry name" value="Concanavalin A-like lectins/glucanases"/>
    <property type="match status" value="1"/>
</dbReference>
<dbReference type="PROSITE" id="PS50093">
    <property type="entry name" value="PKD"/>
    <property type="match status" value="2"/>
</dbReference>
<dbReference type="InterPro" id="IPR022409">
    <property type="entry name" value="PKD/Chitinase_dom"/>
</dbReference>
<dbReference type="SMART" id="SM00089">
    <property type="entry name" value="PKD"/>
    <property type="match status" value="3"/>
</dbReference>
<reference evidence="2" key="1">
    <citation type="submission" date="2022-10" db="EMBL/GenBank/DDBJ databases">
        <title>Chitinophaga sp. nov., isolated from soil.</title>
        <authorList>
            <person name="Jeon C.O."/>
        </authorList>
    </citation>
    <scope>NUCLEOTIDE SEQUENCE</scope>
    <source>
        <strain evidence="2">R8</strain>
    </source>
</reference>
<dbReference type="CDD" id="cd00146">
    <property type="entry name" value="PKD"/>
    <property type="match status" value="3"/>
</dbReference>
<dbReference type="InterPro" id="IPR035986">
    <property type="entry name" value="PKD_dom_sf"/>
</dbReference>
<evidence type="ECO:0000313" key="3">
    <source>
        <dbReference type="Proteomes" id="UP001162741"/>
    </source>
</evidence>
<dbReference type="EMBL" id="CP107006">
    <property type="protein sequence ID" value="UYQ95418.1"/>
    <property type="molecule type" value="Genomic_DNA"/>
</dbReference>
<proteinExistence type="predicted"/>
<dbReference type="Pfam" id="PF00801">
    <property type="entry name" value="PKD"/>
    <property type="match status" value="1"/>
</dbReference>
<feature type="domain" description="PKD" evidence="1">
    <location>
        <begin position="129"/>
        <end position="183"/>
    </location>
</feature>
<dbReference type="Pfam" id="PF18911">
    <property type="entry name" value="PKD_4"/>
    <property type="match status" value="1"/>
</dbReference>
<name>A0ABY6J6U8_9BACT</name>
<protein>
    <submittedName>
        <fullName evidence="2">PKD domain-containing protein</fullName>
    </submittedName>
</protein>
<keyword evidence="3" id="KW-1185">Reference proteome</keyword>
<dbReference type="InterPro" id="IPR013320">
    <property type="entry name" value="ConA-like_dom_sf"/>
</dbReference>
<dbReference type="SUPFAM" id="SSF49299">
    <property type="entry name" value="PKD domain"/>
    <property type="match status" value="3"/>
</dbReference>
<dbReference type="Gene3D" id="2.60.120.200">
    <property type="match status" value="1"/>
</dbReference>